<proteinExistence type="predicted"/>
<evidence type="ECO:0000313" key="3">
    <source>
        <dbReference type="Proteomes" id="UP000247150"/>
    </source>
</evidence>
<sequence length="172" mass="19725">MMQARILNTYQIKIAGEAESGQLMDMLKEVAIWIQSQGIDQWQYLLEGGDDDEIKQAISKGNTYLVTKDDELAATFTLSSKQNDWDKHIFGVEANHDSLYLHRLAVKPKFMKKCLGAAVIKWIDEEIATDKQYLKLDCVENNPKLNAFYKNNGFERIGVTDGHSKYRKSFKN</sequence>
<dbReference type="InterPro" id="IPR016181">
    <property type="entry name" value="Acyl_CoA_acyltransferase"/>
</dbReference>
<dbReference type="Pfam" id="PF13508">
    <property type="entry name" value="Acetyltransf_7"/>
    <property type="match status" value="1"/>
</dbReference>
<dbReference type="AlphaFoldDB" id="A0A2V2ZWP2"/>
<dbReference type="PROSITE" id="PS51186">
    <property type="entry name" value="GNAT"/>
    <property type="match status" value="1"/>
</dbReference>
<dbReference type="SUPFAM" id="SSF55729">
    <property type="entry name" value="Acyl-CoA N-acyltransferases (Nat)"/>
    <property type="match status" value="1"/>
</dbReference>
<reference evidence="2 3" key="1">
    <citation type="submission" date="2018-05" db="EMBL/GenBank/DDBJ databases">
        <title>Freshwater and sediment microbial communities from various areas in North America, analyzing microbe dynamics in response to fracking.</title>
        <authorList>
            <person name="Lamendella R."/>
        </authorList>
    </citation>
    <scope>NUCLEOTIDE SEQUENCE [LARGE SCALE GENOMIC DNA]</scope>
    <source>
        <strain evidence="2 3">15_TX</strain>
    </source>
</reference>
<feature type="domain" description="N-acetyltransferase" evidence="1">
    <location>
        <begin position="10"/>
        <end position="172"/>
    </location>
</feature>
<accession>A0A2V2ZWP2</accession>
<protein>
    <submittedName>
        <fullName evidence="2">Acetyltransferase (GNAT) family protein</fullName>
    </submittedName>
</protein>
<evidence type="ECO:0000259" key="1">
    <source>
        <dbReference type="PROSITE" id="PS51186"/>
    </source>
</evidence>
<dbReference type="EMBL" id="QGTW01000006">
    <property type="protein sequence ID" value="PWW28377.1"/>
    <property type="molecule type" value="Genomic_DNA"/>
</dbReference>
<evidence type="ECO:0000313" key="2">
    <source>
        <dbReference type="EMBL" id="PWW28377.1"/>
    </source>
</evidence>
<gene>
    <name evidence="2" type="ORF">DFO73_106193</name>
</gene>
<organism evidence="2 3">
    <name type="scientific">Cytobacillus oceanisediminis</name>
    <dbReference type="NCBI Taxonomy" id="665099"/>
    <lineage>
        <taxon>Bacteria</taxon>
        <taxon>Bacillati</taxon>
        <taxon>Bacillota</taxon>
        <taxon>Bacilli</taxon>
        <taxon>Bacillales</taxon>
        <taxon>Bacillaceae</taxon>
        <taxon>Cytobacillus</taxon>
    </lineage>
</organism>
<dbReference type="InterPro" id="IPR000182">
    <property type="entry name" value="GNAT_dom"/>
</dbReference>
<dbReference type="GO" id="GO:0016747">
    <property type="term" value="F:acyltransferase activity, transferring groups other than amino-acyl groups"/>
    <property type="evidence" value="ECO:0007669"/>
    <property type="project" value="InterPro"/>
</dbReference>
<dbReference type="Gene3D" id="3.40.630.30">
    <property type="match status" value="1"/>
</dbReference>
<keyword evidence="2" id="KW-0808">Transferase</keyword>
<dbReference type="Proteomes" id="UP000247150">
    <property type="component" value="Unassembled WGS sequence"/>
</dbReference>
<dbReference type="RefSeq" id="WP_309043148.1">
    <property type="nucleotide sequence ID" value="NZ_QGTW01000006.1"/>
</dbReference>
<comment type="caution">
    <text evidence="2">The sequence shown here is derived from an EMBL/GenBank/DDBJ whole genome shotgun (WGS) entry which is preliminary data.</text>
</comment>
<name>A0A2V2ZWP2_9BACI</name>